<keyword evidence="1" id="KW-0732">Signal</keyword>
<reference evidence="3" key="1">
    <citation type="submission" date="2020-10" db="EMBL/GenBank/DDBJ databases">
        <authorList>
            <person name="Gilroy R."/>
        </authorList>
    </citation>
    <scope>NUCLEOTIDE SEQUENCE</scope>
    <source>
        <strain evidence="3">G3-8215</strain>
    </source>
</reference>
<evidence type="ECO:0000259" key="2">
    <source>
        <dbReference type="Pfam" id="PF09832"/>
    </source>
</evidence>
<proteinExistence type="predicted"/>
<name>A0A940DRN4_9BACT</name>
<dbReference type="AlphaFoldDB" id="A0A940DRN4"/>
<organism evidence="3 4">
    <name type="scientific">Candidatus Cryptobacteroides avicola</name>
    <dbReference type="NCBI Taxonomy" id="2840757"/>
    <lineage>
        <taxon>Bacteria</taxon>
        <taxon>Pseudomonadati</taxon>
        <taxon>Bacteroidota</taxon>
        <taxon>Bacteroidia</taxon>
        <taxon>Bacteroidales</taxon>
        <taxon>Candidatus Cryptobacteroides</taxon>
    </lineage>
</organism>
<comment type="caution">
    <text evidence="3">The sequence shown here is derived from an EMBL/GenBank/DDBJ whole genome shotgun (WGS) entry which is preliminary data.</text>
</comment>
<dbReference type="EMBL" id="JADILV010000025">
    <property type="protein sequence ID" value="MBO8483274.1"/>
    <property type="molecule type" value="Genomic_DNA"/>
</dbReference>
<dbReference type="Proteomes" id="UP000725002">
    <property type="component" value="Unassembled WGS sequence"/>
</dbReference>
<reference evidence="3" key="2">
    <citation type="journal article" date="2021" name="PeerJ">
        <title>Extensive microbial diversity within the chicken gut microbiome revealed by metagenomics and culture.</title>
        <authorList>
            <person name="Gilroy R."/>
            <person name="Ravi A."/>
            <person name="Getino M."/>
            <person name="Pursley I."/>
            <person name="Horton D.L."/>
            <person name="Alikhan N.F."/>
            <person name="Baker D."/>
            <person name="Gharbi K."/>
            <person name="Hall N."/>
            <person name="Watson M."/>
            <person name="Adriaenssens E.M."/>
            <person name="Foster-Nyarko E."/>
            <person name="Jarju S."/>
            <person name="Secka A."/>
            <person name="Antonio M."/>
            <person name="Oren A."/>
            <person name="Chaudhuri R.R."/>
            <person name="La Ragione R."/>
            <person name="Hildebrand F."/>
            <person name="Pallen M.J."/>
        </authorList>
    </citation>
    <scope>NUCLEOTIDE SEQUENCE</scope>
    <source>
        <strain evidence="3">G3-8215</strain>
    </source>
</reference>
<feature type="domain" description="DUF2059" evidence="2">
    <location>
        <begin position="81"/>
        <end position="130"/>
    </location>
</feature>
<sequence length="141" mass="15595">MKRFIFAALVAAGCLWGISVSAQEPQDEYKKELRAYLETSGSLASFDGMIDQVFAMMAGNLSEEAKADLKTQAVEKLIFYYTPIYKESISLDDLKEINRFYQTPAGRRIAEAQPVITTKATAVGQQWGMWLQGAVQAAASK</sequence>
<feature type="signal peptide" evidence="1">
    <location>
        <begin position="1"/>
        <end position="22"/>
    </location>
</feature>
<feature type="chain" id="PRO_5036761402" evidence="1">
    <location>
        <begin position="23"/>
        <end position="141"/>
    </location>
</feature>
<accession>A0A940DRN4</accession>
<dbReference type="Pfam" id="PF09832">
    <property type="entry name" value="DUF2059"/>
    <property type="match status" value="1"/>
</dbReference>
<evidence type="ECO:0000256" key="1">
    <source>
        <dbReference type="SAM" id="SignalP"/>
    </source>
</evidence>
<gene>
    <name evidence="3" type="ORF">IAB75_04065</name>
</gene>
<evidence type="ECO:0000313" key="3">
    <source>
        <dbReference type="EMBL" id="MBO8483274.1"/>
    </source>
</evidence>
<protein>
    <submittedName>
        <fullName evidence="3">DUF2059 domain-containing protein</fullName>
    </submittedName>
</protein>
<dbReference type="InterPro" id="IPR018637">
    <property type="entry name" value="DUF2059"/>
</dbReference>
<evidence type="ECO:0000313" key="4">
    <source>
        <dbReference type="Proteomes" id="UP000725002"/>
    </source>
</evidence>